<comment type="caution">
    <text evidence="2">The sequence shown here is derived from an EMBL/GenBank/DDBJ whole genome shotgun (WGS) entry which is preliminary data.</text>
</comment>
<keyword evidence="3" id="KW-1185">Reference proteome</keyword>
<dbReference type="Proteomes" id="UP000306918">
    <property type="component" value="Unassembled WGS sequence"/>
</dbReference>
<evidence type="ECO:0000313" key="2">
    <source>
        <dbReference type="EMBL" id="THU40284.1"/>
    </source>
</evidence>
<keyword evidence="1" id="KW-1133">Transmembrane helix</keyword>
<dbReference type="EMBL" id="STFF01000002">
    <property type="protein sequence ID" value="THU40284.1"/>
    <property type="molecule type" value="Genomic_DNA"/>
</dbReference>
<proteinExistence type="predicted"/>
<gene>
    <name evidence="2" type="ORF">FAM09_10480</name>
</gene>
<feature type="transmembrane region" description="Helical" evidence="1">
    <location>
        <begin position="124"/>
        <end position="141"/>
    </location>
</feature>
<dbReference type="OrthoDB" id="979241at2"/>
<name>A0A4S8I1B1_9BACT</name>
<feature type="transmembrane region" description="Helical" evidence="1">
    <location>
        <begin position="147"/>
        <end position="166"/>
    </location>
</feature>
<feature type="transmembrane region" description="Helical" evidence="1">
    <location>
        <begin position="70"/>
        <end position="88"/>
    </location>
</feature>
<organism evidence="2 3">
    <name type="scientific">Niastella caeni</name>
    <dbReference type="NCBI Taxonomy" id="2569763"/>
    <lineage>
        <taxon>Bacteria</taxon>
        <taxon>Pseudomonadati</taxon>
        <taxon>Bacteroidota</taxon>
        <taxon>Chitinophagia</taxon>
        <taxon>Chitinophagales</taxon>
        <taxon>Chitinophagaceae</taxon>
        <taxon>Niastella</taxon>
    </lineage>
</organism>
<evidence type="ECO:0000313" key="3">
    <source>
        <dbReference type="Proteomes" id="UP000306918"/>
    </source>
</evidence>
<protein>
    <submittedName>
        <fullName evidence="2">Uncharacterized protein</fullName>
    </submittedName>
</protein>
<dbReference type="RefSeq" id="WP_136577037.1">
    <property type="nucleotide sequence ID" value="NZ_STFF01000002.1"/>
</dbReference>
<feature type="transmembrane region" description="Helical" evidence="1">
    <location>
        <begin position="37"/>
        <end position="58"/>
    </location>
</feature>
<keyword evidence="1" id="KW-0812">Transmembrane</keyword>
<evidence type="ECO:0000256" key="1">
    <source>
        <dbReference type="SAM" id="Phobius"/>
    </source>
</evidence>
<dbReference type="AlphaFoldDB" id="A0A4S8I1B1"/>
<keyword evidence="1" id="KW-0472">Membrane</keyword>
<sequence length="194" mass="22585">MEFEELQKIWDTQNNQPMYIINEKALHNRIVTKRYQAIHIAGFTEWLLLIVNIAAGSFLVGTNFMRHNHIFIYGLAAWMFGSALYVLVKRIRRMKELQRYDRTLSGDLQHALAAASYQVRIAHIMRWNAVPVAILVLLSIWEGGKSVWLALGVSLFFILSFYASGWELSIYKNKKRELEVLWQKLQENESQPSA</sequence>
<accession>A0A4S8I1B1</accession>
<reference evidence="2 3" key="1">
    <citation type="submission" date="2019-04" db="EMBL/GenBank/DDBJ databases">
        <title>Niastella caeni sp. nov., isolated from activated sludge.</title>
        <authorList>
            <person name="Sheng M."/>
        </authorList>
    </citation>
    <scope>NUCLEOTIDE SEQUENCE [LARGE SCALE GENOMIC DNA]</scope>
    <source>
        <strain evidence="2 3">HX-2-15</strain>
    </source>
</reference>